<evidence type="ECO:0000313" key="2">
    <source>
        <dbReference type="EMBL" id="KAK8086548.1"/>
    </source>
</evidence>
<sequence>MSDQVNDKGKRPASFQWPPQPGQSQSSSGQRQPSGQMPHSSSSFQNPGQMSRSSSSGQMPRSSSSGQMPGPGSAEPESLGGPPPRYSVKPKEGADGEWWTFKAMEPMNKAEADAIKIKIAADKGKEAYRRYETAGQLPLVFEKDPVGLVWITTNFADQDGMLESGSRPKQGFNPTVQIQLWGPRSTSIDKQPPGWQRLGSGTTSAQKIRIGKSWRLPIAAAKGEVFYRLHDAWFQTIAANFHQIPDNVRLDESVLRKMGDSEERERLINLLIEGCIKAGSWDFLKNGPSTPDEMCEHLVAINPDDRNQVLECAKFEQHVYALREHGIIPMHSQIRGDELQLPNGKVI</sequence>
<reference evidence="2 3" key="1">
    <citation type="submission" date="2023-01" db="EMBL/GenBank/DDBJ databases">
        <title>Analysis of 21 Apiospora genomes using comparative genomics revels a genus with tremendous synthesis potential of carbohydrate active enzymes and secondary metabolites.</title>
        <authorList>
            <person name="Sorensen T."/>
        </authorList>
    </citation>
    <scope>NUCLEOTIDE SEQUENCE [LARGE SCALE GENOMIC DNA]</scope>
    <source>
        <strain evidence="2 3">CBS 135458</strain>
    </source>
</reference>
<evidence type="ECO:0000256" key="1">
    <source>
        <dbReference type="SAM" id="MobiDB-lite"/>
    </source>
</evidence>
<comment type="caution">
    <text evidence="2">The sequence shown here is derived from an EMBL/GenBank/DDBJ whole genome shotgun (WGS) entry which is preliminary data.</text>
</comment>
<accession>A0ABR1WTW0</accession>
<evidence type="ECO:0000313" key="3">
    <source>
        <dbReference type="Proteomes" id="UP001480595"/>
    </source>
</evidence>
<feature type="compositionally biased region" description="Basic and acidic residues" evidence="1">
    <location>
        <begin position="1"/>
        <end position="10"/>
    </location>
</feature>
<dbReference type="Proteomes" id="UP001480595">
    <property type="component" value="Unassembled WGS sequence"/>
</dbReference>
<proteinExistence type="predicted"/>
<dbReference type="RefSeq" id="XP_066721072.1">
    <property type="nucleotide sequence ID" value="XM_066852931.1"/>
</dbReference>
<name>A0ABR1WTW0_9PEZI</name>
<organism evidence="2 3">
    <name type="scientific">Apiospora phragmitis</name>
    <dbReference type="NCBI Taxonomy" id="2905665"/>
    <lineage>
        <taxon>Eukaryota</taxon>
        <taxon>Fungi</taxon>
        <taxon>Dikarya</taxon>
        <taxon>Ascomycota</taxon>
        <taxon>Pezizomycotina</taxon>
        <taxon>Sordariomycetes</taxon>
        <taxon>Xylariomycetidae</taxon>
        <taxon>Amphisphaeriales</taxon>
        <taxon>Apiosporaceae</taxon>
        <taxon>Apiospora</taxon>
    </lineage>
</organism>
<feature type="compositionally biased region" description="Low complexity" evidence="1">
    <location>
        <begin position="48"/>
        <end position="73"/>
    </location>
</feature>
<gene>
    <name evidence="2" type="ORF">PG994_001522</name>
</gene>
<dbReference type="EMBL" id="JAQQWL010000002">
    <property type="protein sequence ID" value="KAK8086548.1"/>
    <property type="molecule type" value="Genomic_DNA"/>
</dbReference>
<feature type="compositionally biased region" description="Low complexity" evidence="1">
    <location>
        <begin position="22"/>
        <end position="38"/>
    </location>
</feature>
<protein>
    <submittedName>
        <fullName evidence="2">Uncharacterized protein</fullName>
    </submittedName>
</protein>
<dbReference type="GeneID" id="92085994"/>
<keyword evidence="3" id="KW-1185">Reference proteome</keyword>
<feature type="region of interest" description="Disordered" evidence="1">
    <location>
        <begin position="1"/>
        <end position="92"/>
    </location>
</feature>